<dbReference type="InterPro" id="IPR057746">
    <property type="entry name" value="CpnT-like_N"/>
</dbReference>
<sequence>MSAALQVDPGVYGAASSTLGVLAAGSARSAGGGVVELLAGQCGMAGSDPAGARWAASYDDAAAEAVRGTQDAINACCRLAELLEQTGFNYASADSASGGGPPPVDRTDYAAQQVRLADLPGAAGASGVGPPAAWSLIESVVGRVWPNGHQDRLRSAAAGWHDSACLLYDAGHFVADAVAQLAMHCAPETDAAIDACNLVRDCFDTLADSHKALGQACADYADAIDRAHSEAEHELVSLVEWTAGIEIAGAVTAIITFGGSEVVSQAAVAARVAATAARVAAVIDRLVALAADAAEVIAMVAVRAGRVADSLRPLLQARRVVAVMTEVERARAARAVYAAELDRVAVAASVDLSRVPLAAREEVLGALERARAGKVRFTGHDGKAFDNVPPLLPGGSVYHEWTAAAAGAPRGPYRVILADQNPTAIYFWNHVDPPILIGPLP</sequence>
<proteinExistence type="predicted"/>
<gene>
    <name evidence="4" type="ORF">M6B22_14400</name>
</gene>
<dbReference type="Pfam" id="PF25547">
    <property type="entry name" value="WXG100_2"/>
    <property type="match status" value="1"/>
</dbReference>
<protein>
    <recommendedName>
        <fullName evidence="3">Outer membrane channel protein CpnT-like N-terminal domain-containing protein</fullName>
    </recommendedName>
</protein>
<dbReference type="Proteomes" id="UP001164693">
    <property type="component" value="Chromosome"/>
</dbReference>
<keyword evidence="5" id="KW-1185">Reference proteome</keyword>
<dbReference type="EMBL" id="CP097463">
    <property type="protein sequence ID" value="WAX55723.1"/>
    <property type="molecule type" value="Genomic_DNA"/>
</dbReference>
<dbReference type="InterPro" id="IPR016191">
    <property type="entry name" value="Ribonuclease/ribotoxin"/>
</dbReference>
<reference evidence="4" key="1">
    <citation type="submission" date="2022-05" db="EMBL/GenBank/DDBJ databases">
        <title>Jatrophihabitans sp. SB3-54 whole genome sequence.</title>
        <authorList>
            <person name="Suh M.K."/>
            <person name="Eom M.K."/>
            <person name="Kim J.S."/>
            <person name="Kim H.S."/>
            <person name="Do H.E."/>
            <person name="Shin Y.K."/>
            <person name="Lee J.-S."/>
        </authorList>
    </citation>
    <scope>NUCLEOTIDE SEQUENCE</scope>
    <source>
        <strain evidence="4">SB3-54</strain>
    </source>
</reference>
<dbReference type="SUPFAM" id="SSF53933">
    <property type="entry name" value="Microbial ribonucleases"/>
    <property type="match status" value="1"/>
</dbReference>
<feature type="domain" description="Outer membrane channel protein CpnT-like N-terminal" evidence="3">
    <location>
        <begin position="133"/>
        <end position="252"/>
    </location>
</feature>
<evidence type="ECO:0000256" key="1">
    <source>
        <dbReference type="ARBA" id="ARBA00022722"/>
    </source>
</evidence>
<name>A0ABY7JVL4_9ACTN</name>
<dbReference type="RefSeq" id="WP_269442246.1">
    <property type="nucleotide sequence ID" value="NZ_CP097463.1"/>
</dbReference>
<accession>A0ABY7JVL4</accession>
<organism evidence="4 5">
    <name type="scientific">Jatrophihabitans cynanchi</name>
    <dbReference type="NCBI Taxonomy" id="2944128"/>
    <lineage>
        <taxon>Bacteria</taxon>
        <taxon>Bacillati</taxon>
        <taxon>Actinomycetota</taxon>
        <taxon>Actinomycetes</taxon>
        <taxon>Jatrophihabitantales</taxon>
        <taxon>Jatrophihabitantaceae</taxon>
        <taxon>Jatrophihabitans</taxon>
    </lineage>
</organism>
<evidence type="ECO:0000313" key="4">
    <source>
        <dbReference type="EMBL" id="WAX55723.1"/>
    </source>
</evidence>
<keyword evidence="1" id="KW-0540">Nuclease</keyword>
<evidence type="ECO:0000313" key="5">
    <source>
        <dbReference type="Proteomes" id="UP001164693"/>
    </source>
</evidence>
<keyword evidence="2" id="KW-0378">Hydrolase</keyword>
<evidence type="ECO:0000259" key="3">
    <source>
        <dbReference type="Pfam" id="PF25547"/>
    </source>
</evidence>
<evidence type="ECO:0000256" key="2">
    <source>
        <dbReference type="ARBA" id="ARBA00022801"/>
    </source>
</evidence>